<dbReference type="PANTHER" id="PTHR11690:SF124">
    <property type="entry name" value="AMILORIDE-SENSITIVE SODIUM CHANNEL SUBUNIT ALPHA"/>
    <property type="match status" value="1"/>
</dbReference>
<feature type="transmembrane region" description="Helical" evidence="28">
    <location>
        <begin position="74"/>
        <end position="92"/>
    </location>
</feature>
<keyword evidence="10" id="KW-0832">Ubl conjugation</keyword>
<dbReference type="GO" id="GO:0098719">
    <property type="term" value="P:sodium ion import across plasma membrane"/>
    <property type="evidence" value="ECO:0007669"/>
    <property type="project" value="UniProtKB-ARBA"/>
</dbReference>
<dbReference type="InterPro" id="IPR004724">
    <property type="entry name" value="ENaC_chordates"/>
</dbReference>
<evidence type="ECO:0000256" key="20">
    <source>
        <dbReference type="ARBA" id="ARBA00023303"/>
    </source>
</evidence>
<dbReference type="AlphaFoldDB" id="M0QSN2"/>
<keyword evidence="19" id="KW-0966">Cell projection</keyword>
<evidence type="ECO:0000256" key="14">
    <source>
        <dbReference type="ARBA" id="ARBA00023065"/>
    </source>
</evidence>
<comment type="function">
    <text evidence="24">This is one of the three pore-forming subunits of the heterotrimeric epithelial sodium channel (ENaC), a critical regulator of sodium balance and fluid homeostasis. ENaC operates in epithelial tissues, where it mediates the electrodiffusion of sodium ions from extracellular fluid through the apical membrane of cells, with water following osmotically. It plays a key role in maintaining sodium homeostasis through electrogenic sodium reabsorption in the kidneys. Additionally, ENaC is essential for airway surface liquid homeostasis, which is crucial for proper mucus clearance.</text>
</comment>
<evidence type="ECO:0000256" key="17">
    <source>
        <dbReference type="ARBA" id="ARBA00023157"/>
    </source>
</evidence>
<dbReference type="FunFam" id="1.10.287.770:FF:000002">
    <property type="entry name" value="Amiloride-sensitive sodium channel subunit beta 1"/>
    <property type="match status" value="1"/>
</dbReference>
<dbReference type="InterPro" id="IPR020903">
    <property type="entry name" value="ENaC_CS"/>
</dbReference>
<dbReference type="GO" id="GO:0034706">
    <property type="term" value="C:sodium channel complex"/>
    <property type="evidence" value="ECO:0007669"/>
    <property type="project" value="UniProtKB-ARBA"/>
</dbReference>
<name>M0QSN2_9CETA</name>
<evidence type="ECO:0000256" key="18">
    <source>
        <dbReference type="ARBA" id="ARBA00023201"/>
    </source>
</evidence>
<evidence type="ECO:0000256" key="8">
    <source>
        <dbReference type="ARBA" id="ARBA00022490"/>
    </source>
</evidence>
<keyword evidence="18" id="KW-0739">Sodium transport</keyword>
<evidence type="ECO:0000256" key="4">
    <source>
        <dbReference type="ARBA" id="ARBA00004463"/>
    </source>
</evidence>
<keyword evidence="20 29" id="KW-0407">Ion channel</keyword>
<feature type="non-terminal residue" evidence="29">
    <location>
        <position position="662"/>
    </location>
</feature>
<dbReference type="GO" id="GO:0050699">
    <property type="term" value="F:WW domain binding"/>
    <property type="evidence" value="ECO:0007669"/>
    <property type="project" value="UniProtKB-ARBA"/>
</dbReference>
<evidence type="ECO:0000256" key="6">
    <source>
        <dbReference type="ARBA" id="ARBA00022461"/>
    </source>
</evidence>
<evidence type="ECO:0000256" key="10">
    <source>
        <dbReference type="ARBA" id="ARBA00022843"/>
    </source>
</evidence>
<evidence type="ECO:0000256" key="12">
    <source>
        <dbReference type="ARBA" id="ARBA00022989"/>
    </source>
</evidence>
<evidence type="ECO:0000256" key="26">
    <source>
        <dbReference type="ARBA" id="ARBA00050051"/>
    </source>
</evidence>
<dbReference type="NCBIfam" id="TIGR00859">
    <property type="entry name" value="ENaC"/>
    <property type="match status" value="1"/>
</dbReference>
<evidence type="ECO:0000313" key="30">
    <source>
        <dbReference type="Proteomes" id="UP000011080"/>
    </source>
</evidence>
<organism evidence="29 30">
    <name type="scientific">Bos mutus</name>
    <name type="common">wild yak</name>
    <dbReference type="NCBI Taxonomy" id="72004"/>
    <lineage>
        <taxon>Eukaryota</taxon>
        <taxon>Metazoa</taxon>
        <taxon>Chordata</taxon>
        <taxon>Craniata</taxon>
        <taxon>Vertebrata</taxon>
        <taxon>Euteleostomi</taxon>
        <taxon>Mammalia</taxon>
        <taxon>Eutheria</taxon>
        <taxon>Laurasiatheria</taxon>
        <taxon>Artiodactyla</taxon>
        <taxon>Ruminantia</taxon>
        <taxon>Pecora</taxon>
        <taxon>Bovidae</taxon>
        <taxon>Bovinae</taxon>
        <taxon>Bos</taxon>
    </lineage>
</organism>
<keyword evidence="16 28" id="KW-0472">Membrane</keyword>
<evidence type="ECO:0000256" key="15">
    <source>
        <dbReference type="ARBA" id="ARBA00023069"/>
    </source>
</evidence>
<dbReference type="GO" id="GO:0006883">
    <property type="term" value="P:intracellular sodium ion homeostasis"/>
    <property type="evidence" value="ECO:0007669"/>
    <property type="project" value="UniProtKB-ARBA"/>
</dbReference>
<sequence length="662" mass="74197">PRPPRPPKGLMKGDKPEEPGPGPEPSGPPPPTEEEEALLEFHRSYRELFEFFCNNTTIHGAIRLVCSQHNRMKTVFWAVLWLCTFGMMYWQFGQLFGEYFSYPVSLNINLNSDKLVFPAVSICTLNPYRYKEIQEELEELDRITEQTLFDLYKYNSSKTLVAHAASSILTRVIITPKSVSPPLEPPLFCDCRKLYSSAFCLHFTALNCSRQSCVKSVSVSLAFRIELKFFIMAFSALSYSVFNSLASLSMIFSLITALLSDQETKGSESALPDPCTFPSDPSFSLLNRNYSHFHHPMYGNCYTFNDKNSSNLWMSSMPGVNNGLSLTLRTEQNDFIPLLSTVTGARVMVHERDEPAFMDDAGFNLRPGVETSISMTVDRLGGDYGDCTKNGSEVPVENLYNTKYTQQVCIHSCFQESMIKECGCAYIFYPRPDGVEFCDYRKHNSWGYCYYKLQDAFSSDRLGCFTKCRKPCSVTIYKLSASYSQWPSATSQDWVFQMLSRQNNYTIKNKRDGVAKLNIFFKELNYKSNSESPSVTMVTLLSNLGSQWSLWFGSSVLSVVEMAELIIDLLVITFLMLLRRFRSRYWSPGRGGKGTQEVASTPATSLPSSFCPHPAFSSSYPPDPAISPALSAPPPAYATLGPHPAPSGLAEASTSAHAPGEP</sequence>
<reference evidence="29 30" key="1">
    <citation type="journal article" date="2012" name="Nat. Genet.">
        <title>The yak genome and adaptation to life at high altitude.</title>
        <authorList>
            <person name="Qiu Q."/>
            <person name="Zhang G."/>
            <person name="Ma T."/>
            <person name="Qian W."/>
            <person name="Wang J."/>
            <person name="Ye Z."/>
            <person name="Cao C."/>
            <person name="Hu Q."/>
            <person name="Kim J."/>
            <person name="Larkin D.M."/>
            <person name="Auvil L."/>
            <person name="Capitanu B."/>
            <person name="Ma J."/>
            <person name="Lewin H.A."/>
            <person name="Qian X."/>
            <person name="Lang Y."/>
            <person name="Zhou R."/>
            <person name="Wang L."/>
            <person name="Wang K."/>
            <person name="Xia J."/>
            <person name="Liao S."/>
            <person name="Pan S."/>
            <person name="Lu X."/>
            <person name="Hou H."/>
            <person name="Wang Y."/>
            <person name="Zang X."/>
            <person name="Yin Y."/>
            <person name="Ma H."/>
            <person name="Zhang J."/>
            <person name="Wang Z."/>
            <person name="Zhang Y."/>
            <person name="Zhang D."/>
            <person name="Yonezawa T."/>
            <person name="Hasegawa M."/>
            <person name="Zhong Y."/>
            <person name="Liu W."/>
            <person name="Zhang Y."/>
            <person name="Huang Z."/>
            <person name="Zhang S."/>
            <person name="Long R."/>
            <person name="Yang H."/>
            <person name="Wang J."/>
            <person name="Lenstra J.A."/>
            <person name="Cooper D.N."/>
            <person name="Wu Y."/>
            <person name="Wang J."/>
            <person name="Shi P."/>
            <person name="Wang J."/>
            <person name="Liu J."/>
        </authorList>
    </citation>
    <scope>NUCLEOTIDE SEQUENCE [LARGE SCALE GENOMIC DNA]</scope>
    <source>
        <strain evidence="30">yakQH1</strain>
    </source>
</reference>
<evidence type="ECO:0000256" key="13">
    <source>
        <dbReference type="ARBA" id="ARBA00023053"/>
    </source>
</evidence>
<dbReference type="PANTHER" id="PTHR11690">
    <property type="entry name" value="AMILORIDE-SENSITIVE SODIUM CHANNEL-RELATED"/>
    <property type="match status" value="1"/>
</dbReference>
<evidence type="ECO:0000256" key="16">
    <source>
        <dbReference type="ARBA" id="ARBA00023136"/>
    </source>
</evidence>
<keyword evidence="6" id="KW-0894">Sodium channel</keyword>
<dbReference type="InterPro" id="IPR001873">
    <property type="entry name" value="ENaC"/>
</dbReference>
<feature type="compositionally biased region" description="Pro residues" evidence="27">
    <location>
        <begin position="19"/>
        <end position="31"/>
    </location>
</feature>
<evidence type="ECO:0000256" key="11">
    <source>
        <dbReference type="ARBA" id="ARBA00022846"/>
    </source>
</evidence>
<dbReference type="Pfam" id="PF00858">
    <property type="entry name" value="ASC"/>
    <property type="match status" value="1"/>
</dbReference>
<dbReference type="GO" id="GO:0031514">
    <property type="term" value="C:motile cilium"/>
    <property type="evidence" value="ECO:0007669"/>
    <property type="project" value="UniProtKB-SubCell"/>
</dbReference>
<gene>
    <name evidence="29" type="ORF">M91_17623</name>
</gene>
<dbReference type="Gene3D" id="2.60.470.10">
    <property type="entry name" value="Acid-sensing ion channels like domains"/>
    <property type="match status" value="1"/>
</dbReference>
<dbReference type="GO" id="GO:0016324">
    <property type="term" value="C:apical plasma membrane"/>
    <property type="evidence" value="ECO:0007669"/>
    <property type="project" value="UniProtKB-SubCell"/>
</dbReference>
<dbReference type="Gene3D" id="1.10.287.770">
    <property type="entry name" value="YojJ-like"/>
    <property type="match status" value="1"/>
</dbReference>
<evidence type="ECO:0000256" key="9">
    <source>
        <dbReference type="ARBA" id="ARBA00022692"/>
    </source>
</evidence>
<comment type="similarity">
    <text evidence="23">Belongs to the amiloride-sensitive sodium channel (TC 1.A.6) family. SCNN1A subfamily.</text>
</comment>
<dbReference type="Proteomes" id="UP000011080">
    <property type="component" value="Unassembled WGS sequence"/>
</dbReference>
<evidence type="ECO:0000256" key="21">
    <source>
        <dbReference type="ARBA" id="ARBA00023329"/>
    </source>
</evidence>
<feature type="region of interest" description="Disordered" evidence="27">
    <location>
        <begin position="631"/>
        <end position="662"/>
    </location>
</feature>
<evidence type="ECO:0000256" key="25">
    <source>
        <dbReference type="ARBA" id="ARBA00050031"/>
    </source>
</evidence>
<keyword evidence="14" id="KW-0406">Ion transport</keyword>
<dbReference type="GO" id="GO:0001669">
    <property type="term" value="C:acrosomal vesicle"/>
    <property type="evidence" value="ECO:0007669"/>
    <property type="project" value="UniProtKB-SubCell"/>
</dbReference>
<evidence type="ECO:0000256" key="5">
    <source>
        <dbReference type="ARBA" id="ARBA00022448"/>
    </source>
</evidence>
<keyword evidence="9 28" id="KW-0812">Transmembrane</keyword>
<evidence type="ECO:0000313" key="29">
    <source>
        <dbReference type="EMBL" id="ELR47785.1"/>
    </source>
</evidence>
<proteinExistence type="inferred from homology"/>
<evidence type="ECO:0000256" key="3">
    <source>
        <dbReference type="ARBA" id="ARBA00004424"/>
    </source>
</evidence>
<feature type="region of interest" description="Disordered" evidence="27">
    <location>
        <begin position="1"/>
        <end position="34"/>
    </location>
</feature>
<dbReference type="GO" id="GO:0015280">
    <property type="term" value="F:ligand-gated sodium channel activity"/>
    <property type="evidence" value="ECO:0007669"/>
    <property type="project" value="InterPro"/>
</dbReference>
<keyword evidence="7" id="KW-1003">Cell membrane</keyword>
<dbReference type="PRINTS" id="PR01078">
    <property type="entry name" value="AMINACHANNEL"/>
</dbReference>
<dbReference type="STRING" id="72004.ENSBMUP00000008337"/>
<evidence type="ECO:0000256" key="28">
    <source>
        <dbReference type="SAM" id="Phobius"/>
    </source>
</evidence>
<keyword evidence="21" id="KW-0968">Cytoplasmic vesicle</keyword>
<keyword evidence="15" id="KW-0969">Cilium</keyword>
<evidence type="ECO:0000256" key="1">
    <source>
        <dbReference type="ARBA" id="ARBA00004218"/>
    </source>
</evidence>
<keyword evidence="11" id="KW-0282">Flagellum</keyword>
<keyword evidence="13" id="KW-0915">Sodium</keyword>
<evidence type="ECO:0000256" key="19">
    <source>
        <dbReference type="ARBA" id="ARBA00023273"/>
    </source>
</evidence>
<keyword evidence="5" id="KW-0813">Transport</keyword>
<comment type="subcellular location">
    <subcellularLocation>
        <location evidence="3">Apical cell membrane</location>
        <topology evidence="3">Multi-pass membrane protein</topology>
    </subcellularLocation>
    <subcellularLocation>
        <location evidence="2">Cell projection</location>
        <location evidence="2">Cilium</location>
        <location evidence="2">Flagellum</location>
    </subcellularLocation>
    <subcellularLocation>
        <location evidence="4">Cytoplasmic granule</location>
    </subcellularLocation>
    <subcellularLocation>
        <location evidence="1">Cytoplasmic vesicle</location>
        <location evidence="1">Secretory vesicle</location>
        <location evidence="1">Acrosome</location>
    </subcellularLocation>
</comment>
<dbReference type="EMBL" id="JH882957">
    <property type="protein sequence ID" value="ELR47785.1"/>
    <property type="molecule type" value="Genomic_DNA"/>
</dbReference>
<accession>M0QSN2</accession>
<evidence type="ECO:0000256" key="24">
    <source>
        <dbReference type="ARBA" id="ARBA00049941"/>
    </source>
</evidence>
<evidence type="ECO:0000256" key="22">
    <source>
        <dbReference type="ARBA" id="ARBA00036239"/>
    </source>
</evidence>
<comment type="catalytic activity">
    <reaction evidence="22">
        <text>Na(+)(in) = Na(+)(out)</text>
        <dbReference type="Rhea" id="RHEA:34963"/>
        <dbReference type="ChEBI" id="CHEBI:29101"/>
    </reaction>
</comment>
<evidence type="ECO:0000256" key="7">
    <source>
        <dbReference type="ARBA" id="ARBA00022475"/>
    </source>
</evidence>
<keyword evidence="12 28" id="KW-1133">Transmembrane helix</keyword>
<evidence type="ECO:0000256" key="23">
    <source>
        <dbReference type="ARBA" id="ARBA00037944"/>
    </source>
</evidence>
<evidence type="ECO:0000256" key="27">
    <source>
        <dbReference type="SAM" id="MobiDB-lite"/>
    </source>
</evidence>
<protein>
    <recommendedName>
        <fullName evidence="25">Epithelial sodium channel subunit alpha</fullName>
    </recommendedName>
    <alternativeName>
        <fullName evidence="26">Amiloride-sensitive sodium channel subunit alpha</fullName>
    </alternativeName>
</protein>
<dbReference type="PROSITE" id="PS01206">
    <property type="entry name" value="ASC"/>
    <property type="match status" value="1"/>
</dbReference>
<evidence type="ECO:0000256" key="2">
    <source>
        <dbReference type="ARBA" id="ARBA00004230"/>
    </source>
</evidence>
<keyword evidence="17" id="KW-1015">Disulfide bond</keyword>
<keyword evidence="8" id="KW-0963">Cytoplasm</keyword>